<feature type="region of interest" description="Disordered" evidence="1">
    <location>
        <begin position="39"/>
        <end position="121"/>
    </location>
</feature>
<dbReference type="OrthoDB" id="5386674at2759"/>
<evidence type="ECO:0000256" key="1">
    <source>
        <dbReference type="SAM" id="MobiDB-lite"/>
    </source>
</evidence>
<feature type="compositionally biased region" description="Basic and acidic residues" evidence="1">
    <location>
        <begin position="576"/>
        <end position="588"/>
    </location>
</feature>
<feature type="compositionally biased region" description="Basic and acidic residues" evidence="1">
    <location>
        <begin position="609"/>
        <end position="623"/>
    </location>
</feature>
<feature type="compositionally biased region" description="Polar residues" evidence="1">
    <location>
        <begin position="233"/>
        <end position="244"/>
    </location>
</feature>
<dbReference type="EMBL" id="PEDP01000383">
    <property type="protein sequence ID" value="POS86197.1"/>
    <property type="molecule type" value="Genomic_DNA"/>
</dbReference>
<keyword evidence="3" id="KW-1185">Reference proteome</keyword>
<feature type="region of interest" description="Disordered" evidence="1">
    <location>
        <begin position="654"/>
        <end position="673"/>
    </location>
</feature>
<dbReference type="AlphaFoldDB" id="A0A2S4PW13"/>
<feature type="compositionally biased region" description="Basic and acidic residues" evidence="1">
    <location>
        <begin position="196"/>
        <end position="217"/>
    </location>
</feature>
<protein>
    <submittedName>
        <fullName evidence="2">Uncharacterized protein</fullName>
    </submittedName>
</protein>
<feature type="compositionally biased region" description="Polar residues" evidence="1">
    <location>
        <begin position="101"/>
        <end position="120"/>
    </location>
</feature>
<reference evidence="2 3" key="1">
    <citation type="submission" date="2017-10" db="EMBL/GenBank/DDBJ databases">
        <title>Development of genomic resources for the powdery mildew, Erysiphe pulchra.</title>
        <authorList>
            <person name="Wadl P.A."/>
            <person name="Mack B.M."/>
            <person name="Moore G."/>
            <person name="Beltz S.B."/>
        </authorList>
    </citation>
    <scope>NUCLEOTIDE SEQUENCE [LARGE SCALE GENOMIC DNA]</scope>
    <source>
        <strain evidence="2">Cflorida</strain>
    </source>
</reference>
<feature type="region of interest" description="Disordered" evidence="1">
    <location>
        <begin position="609"/>
        <end position="628"/>
    </location>
</feature>
<feature type="region of interest" description="Disordered" evidence="1">
    <location>
        <begin position="459"/>
        <end position="488"/>
    </location>
</feature>
<evidence type="ECO:0000313" key="3">
    <source>
        <dbReference type="Proteomes" id="UP000237438"/>
    </source>
</evidence>
<comment type="caution">
    <text evidence="2">The sequence shown here is derived from an EMBL/GenBank/DDBJ whole genome shotgun (WGS) entry which is preliminary data.</text>
</comment>
<accession>A0A2S4PW13</accession>
<dbReference type="Proteomes" id="UP000237438">
    <property type="component" value="Unassembled WGS sequence"/>
</dbReference>
<feature type="region of interest" description="Disordered" evidence="1">
    <location>
        <begin position="569"/>
        <end position="602"/>
    </location>
</feature>
<feature type="compositionally biased region" description="Polar residues" evidence="1">
    <location>
        <begin position="589"/>
        <end position="600"/>
    </location>
</feature>
<feature type="compositionally biased region" description="Low complexity" evidence="1">
    <location>
        <begin position="39"/>
        <end position="53"/>
    </location>
</feature>
<feature type="region of interest" description="Disordered" evidence="1">
    <location>
        <begin position="196"/>
        <end position="244"/>
    </location>
</feature>
<feature type="region of interest" description="Disordered" evidence="1">
    <location>
        <begin position="685"/>
        <end position="705"/>
    </location>
</feature>
<sequence length="919" mass="103786">MISVVPPTAPPLCRPNLSNTLRTDDLINGEFIHRDFLSDSDSSSICHSPSWDDISGRKGRNEKREKKRQEKELEKERSNKMINTKTAVKPKKLSKMPPNYKPQSTEYPGNRPEPTNNSPALQYRANVNLPTLKVTSPRKSNDLGKKPLTAFNTTSSSNPPQTCQYQHSKGFIGGLKLRKVEEAGVQEAIRKINTKNNKDEDRLLPEQKYGVPEDLRHRSAGSARRSPVYEGSDWQSSQRDNSPVHQYMVSSSSYRGTTNAADYFTIPRNLNSQRAAPMSRVQLDNRLRSPIRDFKLATKSRTTRPINNQMDGHDVDYDNSQNQKFQAFNCNSIVRDQENQTSSHNSASVVPNPDRNIKASLEKMPVNQRKRPKSITHPISGIGALRPVTEKPLKKASETCGEISRFPDENIESITQNESLFTFPSSTCDSEIAHNHFRRDSTSSYSDIILDYADFHNDSASTENSPTNGKSANEWSDSGPTPSVVDTNQQIKRSFDSSESGSRFSQAKSTDFSEEYSFQDSYSNITTPTESRPNSFNDASSEKLTQAMGPIVLESHKEGDSVDKRVNKIGSEEQGDDSKTHAKIEIRTKNSYQEKPQSNPVVPLRIVKDKDHRDFSRSPRRQDTSPCAADNHQIFSRNSSEINDERAPLRGLIKRPKEVSKSQNSNIKSEESSYSQYLQEARSRISSDMASPHLSRPIRDISSPRQRSEPFAKMLAFPTALPKLQLYIQLYLSTYIPTKISAFKPTLKSIFKNLNSNPYRTTDAELREIIASDAPPEESTILRKLGDPRPDTFNPYKDALIADRTNMVHAINGCVTEGKIQDRKNSKLHQSKKRSNTVSRETNCPFRIIAQEYKGQEGDEWKGYILMEDHNNEPSDLPKVLPTNRILAIDHNTEAKQLVKILLNRGVGVSKIQDRIRQI</sequence>
<feature type="compositionally biased region" description="Basic and acidic residues" evidence="1">
    <location>
        <begin position="62"/>
        <end position="79"/>
    </location>
</feature>
<evidence type="ECO:0000313" key="2">
    <source>
        <dbReference type="EMBL" id="POS86197.1"/>
    </source>
</evidence>
<dbReference type="STRING" id="225359.A0A2S4PW13"/>
<name>A0A2S4PW13_9PEZI</name>
<gene>
    <name evidence="2" type="ORF">EPUL_003709</name>
</gene>
<organism evidence="2 3">
    <name type="scientific">Erysiphe pulchra</name>
    <dbReference type="NCBI Taxonomy" id="225359"/>
    <lineage>
        <taxon>Eukaryota</taxon>
        <taxon>Fungi</taxon>
        <taxon>Dikarya</taxon>
        <taxon>Ascomycota</taxon>
        <taxon>Pezizomycotina</taxon>
        <taxon>Leotiomycetes</taxon>
        <taxon>Erysiphales</taxon>
        <taxon>Erysiphaceae</taxon>
        <taxon>Erysiphe</taxon>
    </lineage>
</organism>
<proteinExistence type="predicted"/>